<dbReference type="PANTHER" id="PTHR11690:SF300">
    <property type="entry name" value="PICKPOCKET PROTEIN 19"/>
    <property type="match status" value="1"/>
</dbReference>
<comment type="subcellular location">
    <subcellularLocation>
        <location evidence="1">Membrane</location>
        <topology evidence="1">Multi-pass membrane protein</topology>
    </subcellularLocation>
</comment>
<evidence type="ECO:0000256" key="10">
    <source>
        <dbReference type="ARBA" id="ARBA00023201"/>
    </source>
</evidence>
<dbReference type="PANTHER" id="PTHR11690">
    <property type="entry name" value="AMILORIDE-SENSITIVE SODIUM CHANNEL-RELATED"/>
    <property type="match status" value="1"/>
</dbReference>
<evidence type="ECO:0000256" key="2">
    <source>
        <dbReference type="ARBA" id="ARBA00007193"/>
    </source>
</evidence>
<accession>A0ABD0T794</accession>
<keyword evidence="6 13" id="KW-1133">Transmembrane helix</keyword>
<keyword evidence="9 13" id="KW-0472">Membrane</keyword>
<reference evidence="14 15" key="1">
    <citation type="submission" date="2024-06" db="EMBL/GenBank/DDBJ databases">
        <title>A chromosome-level genome assembly of beet webworm, Loxostege sticticalis.</title>
        <authorList>
            <person name="Zhang Y."/>
        </authorList>
    </citation>
    <scope>NUCLEOTIDE SEQUENCE [LARGE SCALE GENOMIC DNA]</scope>
    <source>
        <strain evidence="14">AQ028</strain>
        <tissue evidence="14">Male pupae</tissue>
    </source>
</reference>
<keyword evidence="11 12" id="KW-0407">Ion channel</keyword>
<sequence length="443" mass="49434">MKQSALSNAIKKFFKTTTLHGFKYLVSRYFHDRIGWAACCLASACCAAVLCVVLWERFLKIPALLQLRDLASGGFQQLPSVVVCQPPDVVIENFLSRIELNGTNTSRLPTTLANALQGKPTDEAQVDLLEHLLQTNNMSLQQVLYAYTPNCEDLIKRCRWRAKPVDCERLFKKELTRWGVCCVASPARFDNISIPPLLGMNVIKQLDMVLQCSNGSRARGCEFFTKYVGEEWVTPTRLSPGLNYWAYLTFTSEKDSDAEKLVDGTCNSDGGYSRSQCLLKCTSKKCGCSDPLRSIGIATDAQSLPPCPLKQISCLRTIGLRGNSTCLCLPSCQKVITRTDLEYSPFNEMESCLDPIYEGLNATEVVVFRLRVNIVVSKTFTLMPTETWLTLLSSLGGVFNMFLGVGLFSALEFLFFLFVKLPIAVRESTEMTPVVFNRVDQVS</sequence>
<keyword evidence="10 12" id="KW-0739">Sodium transport</keyword>
<comment type="caution">
    <text evidence="14">The sequence shown here is derived from an EMBL/GenBank/DDBJ whole genome shotgun (WGS) entry which is preliminary data.</text>
</comment>
<evidence type="ECO:0000313" key="15">
    <source>
        <dbReference type="Proteomes" id="UP001549921"/>
    </source>
</evidence>
<evidence type="ECO:0000256" key="4">
    <source>
        <dbReference type="ARBA" id="ARBA00022461"/>
    </source>
</evidence>
<evidence type="ECO:0000256" key="7">
    <source>
        <dbReference type="ARBA" id="ARBA00023053"/>
    </source>
</evidence>
<proteinExistence type="inferred from homology"/>
<evidence type="ECO:0000313" key="14">
    <source>
        <dbReference type="EMBL" id="KAL0839238.1"/>
    </source>
</evidence>
<dbReference type="Gene3D" id="2.60.470.10">
    <property type="entry name" value="Acid-sensing ion channels like domains"/>
    <property type="match status" value="1"/>
</dbReference>
<evidence type="ECO:0000256" key="8">
    <source>
        <dbReference type="ARBA" id="ARBA00023065"/>
    </source>
</evidence>
<evidence type="ECO:0000256" key="1">
    <source>
        <dbReference type="ARBA" id="ARBA00004141"/>
    </source>
</evidence>
<evidence type="ECO:0000256" key="5">
    <source>
        <dbReference type="ARBA" id="ARBA00022692"/>
    </source>
</evidence>
<keyword evidence="8 12" id="KW-0406">Ion transport</keyword>
<name>A0ABD0T794_LOXSC</name>
<keyword evidence="3 12" id="KW-0813">Transport</keyword>
<dbReference type="Proteomes" id="UP001549921">
    <property type="component" value="Unassembled WGS sequence"/>
</dbReference>
<dbReference type="EMBL" id="JBEDNZ010000008">
    <property type="protein sequence ID" value="KAL0839238.1"/>
    <property type="molecule type" value="Genomic_DNA"/>
</dbReference>
<evidence type="ECO:0000256" key="3">
    <source>
        <dbReference type="ARBA" id="ARBA00022448"/>
    </source>
</evidence>
<keyword evidence="7" id="KW-0915">Sodium</keyword>
<evidence type="ECO:0000256" key="12">
    <source>
        <dbReference type="RuleBase" id="RU000679"/>
    </source>
</evidence>
<keyword evidence="5 12" id="KW-0812">Transmembrane</keyword>
<dbReference type="InterPro" id="IPR001873">
    <property type="entry name" value="ENaC"/>
</dbReference>
<dbReference type="AlphaFoldDB" id="A0ABD0T794"/>
<gene>
    <name evidence="14" type="ORF">ABMA28_016003</name>
</gene>
<keyword evidence="4 12" id="KW-0894">Sodium channel</keyword>
<dbReference type="Pfam" id="PF00858">
    <property type="entry name" value="ASC"/>
    <property type="match status" value="1"/>
</dbReference>
<evidence type="ECO:0008006" key="16">
    <source>
        <dbReference type="Google" id="ProtNLM"/>
    </source>
</evidence>
<organism evidence="14 15">
    <name type="scientific">Loxostege sticticalis</name>
    <name type="common">Beet webworm moth</name>
    <dbReference type="NCBI Taxonomy" id="481309"/>
    <lineage>
        <taxon>Eukaryota</taxon>
        <taxon>Metazoa</taxon>
        <taxon>Ecdysozoa</taxon>
        <taxon>Arthropoda</taxon>
        <taxon>Hexapoda</taxon>
        <taxon>Insecta</taxon>
        <taxon>Pterygota</taxon>
        <taxon>Neoptera</taxon>
        <taxon>Endopterygota</taxon>
        <taxon>Lepidoptera</taxon>
        <taxon>Glossata</taxon>
        <taxon>Ditrysia</taxon>
        <taxon>Pyraloidea</taxon>
        <taxon>Crambidae</taxon>
        <taxon>Pyraustinae</taxon>
        <taxon>Loxostege</taxon>
    </lineage>
</organism>
<feature type="transmembrane region" description="Helical" evidence="13">
    <location>
        <begin position="34"/>
        <end position="55"/>
    </location>
</feature>
<feature type="transmembrane region" description="Helical" evidence="13">
    <location>
        <begin position="388"/>
        <end position="419"/>
    </location>
</feature>
<evidence type="ECO:0000256" key="9">
    <source>
        <dbReference type="ARBA" id="ARBA00023136"/>
    </source>
</evidence>
<dbReference type="GO" id="GO:0016020">
    <property type="term" value="C:membrane"/>
    <property type="evidence" value="ECO:0007669"/>
    <property type="project" value="UniProtKB-SubCell"/>
</dbReference>
<comment type="similarity">
    <text evidence="2 12">Belongs to the amiloride-sensitive sodium channel (TC 1.A.6) family.</text>
</comment>
<protein>
    <recommendedName>
        <fullName evidence="16">Sodium channel protein Nach</fullName>
    </recommendedName>
</protein>
<dbReference type="GO" id="GO:0005272">
    <property type="term" value="F:sodium channel activity"/>
    <property type="evidence" value="ECO:0007669"/>
    <property type="project" value="UniProtKB-KW"/>
</dbReference>
<evidence type="ECO:0000256" key="6">
    <source>
        <dbReference type="ARBA" id="ARBA00022989"/>
    </source>
</evidence>
<evidence type="ECO:0000256" key="13">
    <source>
        <dbReference type="SAM" id="Phobius"/>
    </source>
</evidence>
<evidence type="ECO:0000256" key="11">
    <source>
        <dbReference type="ARBA" id="ARBA00023303"/>
    </source>
</evidence>